<dbReference type="SMART" id="SM00671">
    <property type="entry name" value="SEL1"/>
    <property type="match status" value="4"/>
</dbReference>
<organism evidence="2 3">
    <name type="scientific">Bowmanella yangjiangensis</name>
    <dbReference type="NCBI Taxonomy" id="2811230"/>
    <lineage>
        <taxon>Bacteria</taxon>
        <taxon>Pseudomonadati</taxon>
        <taxon>Pseudomonadota</taxon>
        <taxon>Gammaproteobacteria</taxon>
        <taxon>Alteromonadales</taxon>
        <taxon>Alteromonadaceae</taxon>
        <taxon>Bowmanella</taxon>
    </lineage>
</organism>
<dbReference type="Proteomes" id="UP000663992">
    <property type="component" value="Unassembled WGS sequence"/>
</dbReference>
<gene>
    <name evidence="2" type="ORF">J0A65_23095</name>
</gene>
<protein>
    <submittedName>
        <fullName evidence="2">Sel1 repeat family protein</fullName>
    </submittedName>
</protein>
<reference evidence="2 3" key="1">
    <citation type="submission" date="2021-03" db="EMBL/GenBank/DDBJ databases">
        <title>novel species isolated from a fishpond in China.</title>
        <authorList>
            <person name="Lu H."/>
            <person name="Cai Z."/>
        </authorList>
    </citation>
    <scope>NUCLEOTIDE SEQUENCE [LARGE SCALE GENOMIC DNA]</scope>
    <source>
        <strain evidence="2 3">Y57</strain>
    </source>
</reference>
<dbReference type="Gene3D" id="1.25.40.10">
    <property type="entry name" value="Tetratricopeptide repeat domain"/>
    <property type="match status" value="2"/>
</dbReference>
<dbReference type="InterPro" id="IPR050767">
    <property type="entry name" value="Sel1_AlgK"/>
</dbReference>
<evidence type="ECO:0000313" key="3">
    <source>
        <dbReference type="Proteomes" id="UP000663992"/>
    </source>
</evidence>
<comment type="caution">
    <text evidence="2">The sequence shown here is derived from an EMBL/GenBank/DDBJ whole genome shotgun (WGS) entry which is preliminary data.</text>
</comment>
<dbReference type="SUPFAM" id="SSF81901">
    <property type="entry name" value="HCP-like"/>
    <property type="match status" value="2"/>
</dbReference>
<name>A0ABS3D070_9ALTE</name>
<feature type="signal peptide" evidence="1">
    <location>
        <begin position="1"/>
        <end position="44"/>
    </location>
</feature>
<dbReference type="Pfam" id="PF08238">
    <property type="entry name" value="Sel1"/>
    <property type="match status" value="6"/>
</dbReference>
<dbReference type="InterPro" id="IPR011990">
    <property type="entry name" value="TPR-like_helical_dom_sf"/>
</dbReference>
<dbReference type="PANTHER" id="PTHR11102:SF160">
    <property type="entry name" value="ERAD-ASSOCIATED E3 UBIQUITIN-PROTEIN LIGASE COMPONENT HRD3"/>
    <property type="match status" value="1"/>
</dbReference>
<evidence type="ECO:0000256" key="1">
    <source>
        <dbReference type="SAM" id="SignalP"/>
    </source>
</evidence>
<proteinExistence type="predicted"/>
<accession>A0ABS3D070</accession>
<dbReference type="PANTHER" id="PTHR11102">
    <property type="entry name" value="SEL-1-LIKE PROTEIN"/>
    <property type="match status" value="1"/>
</dbReference>
<keyword evidence="3" id="KW-1185">Reference proteome</keyword>
<feature type="chain" id="PRO_5045795156" evidence="1">
    <location>
        <begin position="45"/>
        <end position="301"/>
    </location>
</feature>
<dbReference type="EMBL" id="JAFKCS010000178">
    <property type="protein sequence ID" value="MBN7822769.1"/>
    <property type="molecule type" value="Genomic_DNA"/>
</dbReference>
<dbReference type="InterPro" id="IPR006597">
    <property type="entry name" value="Sel1-like"/>
</dbReference>
<keyword evidence="1" id="KW-0732">Signal</keyword>
<dbReference type="RefSeq" id="WP_206596642.1">
    <property type="nucleotide sequence ID" value="NZ_JAFKCS010000178.1"/>
</dbReference>
<sequence>MLAGIRAQTTHDFRSRMTLMPARLIARRSLFACLLALFASTCQAAVVECSLNTDRSQFGSQLELAIDGDACAQFSVGFLFYTQQEYEQSRLWYASAAEQGVTRAAFELALLYRDHLLDDPGVERVRWMNMAAEQGLVHAQIELAFDYIENPGDSAERVRVMSWLEQAAQQGDVKAMYLLGWLYGNDASGVQDMASDDELGMHFSLADDKALYWTCQAAERDDADAQMSLSDAYSYGRGTRVNQVQRRLWLERAASNGSEEARQWLDTSDMAWYSRLERWVKWQLVDETARCPDEAMAAFSE</sequence>
<evidence type="ECO:0000313" key="2">
    <source>
        <dbReference type="EMBL" id="MBN7822769.1"/>
    </source>
</evidence>